<comment type="caution">
    <text evidence="5">The sequence shown here is derived from an EMBL/GenBank/DDBJ whole genome shotgun (WGS) entry which is preliminary data.</text>
</comment>
<dbReference type="Gene3D" id="3.40.50.1700">
    <property type="entry name" value="Glycoside hydrolase family 3 C-terminal domain"/>
    <property type="match status" value="1"/>
</dbReference>
<evidence type="ECO:0000313" key="6">
    <source>
        <dbReference type="Proteomes" id="UP000033633"/>
    </source>
</evidence>
<dbReference type="RefSeq" id="WP_046219431.1">
    <property type="nucleotide sequence ID" value="NZ_JWYV01000002.1"/>
</dbReference>
<evidence type="ECO:0000256" key="3">
    <source>
        <dbReference type="ARBA" id="ARBA00023295"/>
    </source>
</evidence>
<accession>A0A0F5VFX6</accession>
<feature type="domain" description="Glycoside hydrolase family 3 N-terminal" evidence="4">
    <location>
        <begin position="15"/>
        <end position="343"/>
    </location>
</feature>
<dbReference type="GO" id="GO:0004553">
    <property type="term" value="F:hydrolase activity, hydrolyzing O-glycosyl compounds"/>
    <property type="evidence" value="ECO:0007669"/>
    <property type="project" value="InterPro"/>
</dbReference>
<keyword evidence="2 5" id="KW-0378">Hydrolase</keyword>
<comment type="similarity">
    <text evidence="1">Belongs to the glycosyl hydrolase 3 family.</text>
</comment>
<dbReference type="AlphaFoldDB" id="A0A0F5VFX6"/>
<dbReference type="GO" id="GO:0009254">
    <property type="term" value="P:peptidoglycan turnover"/>
    <property type="evidence" value="ECO:0007669"/>
    <property type="project" value="TreeGrafter"/>
</dbReference>
<dbReference type="PROSITE" id="PS00775">
    <property type="entry name" value="GLYCOSYL_HYDROL_F3"/>
    <property type="match status" value="1"/>
</dbReference>
<evidence type="ECO:0000256" key="1">
    <source>
        <dbReference type="ARBA" id="ARBA00005336"/>
    </source>
</evidence>
<dbReference type="STRING" id="265726.KY46_04640"/>
<dbReference type="Gene3D" id="3.20.20.300">
    <property type="entry name" value="Glycoside hydrolase, family 3, N-terminal domain"/>
    <property type="match status" value="1"/>
</dbReference>
<evidence type="ECO:0000313" key="5">
    <source>
        <dbReference type="EMBL" id="KKD01061.1"/>
    </source>
</evidence>
<name>A0A0F5VFX6_9GAMM</name>
<reference evidence="5 6" key="1">
    <citation type="submission" date="2014-12" db="EMBL/GenBank/DDBJ databases">
        <title>Mercury Reductase activity and rhizosphere competence traits in the genome of root associated Photobacterium halotolerans MELD1.</title>
        <authorList>
            <person name="Mathew D.C."/>
            <person name="Huang C.-C."/>
        </authorList>
    </citation>
    <scope>NUCLEOTIDE SEQUENCE [LARGE SCALE GENOMIC DNA]</scope>
    <source>
        <strain evidence="5 6">MELD1</strain>
    </source>
</reference>
<dbReference type="InterPro" id="IPR050226">
    <property type="entry name" value="NagZ_Beta-hexosaminidase"/>
</dbReference>
<proteinExistence type="inferred from homology"/>
<evidence type="ECO:0000259" key="4">
    <source>
        <dbReference type="Pfam" id="PF00933"/>
    </source>
</evidence>
<evidence type="ECO:0000256" key="2">
    <source>
        <dbReference type="ARBA" id="ARBA00022801"/>
    </source>
</evidence>
<dbReference type="InterPro" id="IPR019800">
    <property type="entry name" value="Glyco_hydro_3_AS"/>
</dbReference>
<dbReference type="InterPro" id="IPR036962">
    <property type="entry name" value="Glyco_hydro_3_N_sf"/>
</dbReference>
<dbReference type="GO" id="GO:0005975">
    <property type="term" value="P:carbohydrate metabolic process"/>
    <property type="evidence" value="ECO:0007669"/>
    <property type="project" value="InterPro"/>
</dbReference>
<dbReference type="InterPro" id="IPR001764">
    <property type="entry name" value="Glyco_hydro_3_N"/>
</dbReference>
<dbReference type="Proteomes" id="UP000033633">
    <property type="component" value="Unassembled WGS sequence"/>
</dbReference>
<dbReference type="PANTHER" id="PTHR30480">
    <property type="entry name" value="BETA-HEXOSAMINIDASE-RELATED"/>
    <property type="match status" value="1"/>
</dbReference>
<dbReference type="PATRIC" id="fig|265726.11.peg.2290"/>
<protein>
    <submittedName>
        <fullName evidence="5">Glycosyl hydrolase family 3</fullName>
    </submittedName>
</protein>
<sequence>MAAETQVAELIAGWTLKEKVGQLFILAFPGKSAEAARKMVAEYNLGGCYLSQDNAETFTEAHQLNQSLDVIVKHHHRLPLLLGVDQEGAWGVLVGESTTGPGNLALGVPDTVTGTERMYQVIGDEMRYAGFNCILGPCCDVNFNPESPIIDTRSFGDQPKKVSAHSAAAVRGLHQGNITACAKHFPGHGDTQGDTHRDIPRVDKSYDELKANDLAPFQAAINAGVDLMMTSHILYPQLDDTYPATLSSVILQQVLRKDMGFDGIIISDSMNMGAIQHHYTPVEAAVRAMQAGITMIMLSEEHYDHSEAYLDKQLAMIHGVIDAVKSGELSEQVIDTALQKVVRFKLDKLLPMPLFHKVSMPAGQIVARNAAEAAVTWVRGGVKTSGQKLYVINATPAASYHNLMNPRGIGPNQSQPAYEAFIQTLRQTEAVWQEVSVDQLPDSCSDGYLVVITENHPLPGEDFDQVQAQQLVQQLSQDFSNLIVVALRSPYDLLRYPSVSHYLCAHSSRPESAAAAARVLAGDHAAGHGCAVSRVD</sequence>
<dbReference type="Pfam" id="PF00933">
    <property type="entry name" value="Glyco_hydro_3"/>
    <property type="match status" value="1"/>
</dbReference>
<organism evidence="5 6">
    <name type="scientific">Photobacterium halotolerans</name>
    <dbReference type="NCBI Taxonomy" id="265726"/>
    <lineage>
        <taxon>Bacteria</taxon>
        <taxon>Pseudomonadati</taxon>
        <taxon>Pseudomonadota</taxon>
        <taxon>Gammaproteobacteria</taxon>
        <taxon>Vibrionales</taxon>
        <taxon>Vibrionaceae</taxon>
        <taxon>Photobacterium</taxon>
    </lineage>
</organism>
<dbReference type="InterPro" id="IPR017853">
    <property type="entry name" value="GH"/>
</dbReference>
<dbReference type="EMBL" id="JWYV01000002">
    <property type="protein sequence ID" value="KKD01061.1"/>
    <property type="molecule type" value="Genomic_DNA"/>
</dbReference>
<gene>
    <name evidence="5" type="ORF">KY46_04640</name>
</gene>
<dbReference type="OrthoDB" id="9781691at2"/>
<keyword evidence="3" id="KW-0326">Glycosidase</keyword>
<dbReference type="PANTHER" id="PTHR30480:SF16">
    <property type="entry name" value="GLYCOSIDE HYDROLASE FAMILY 3 DOMAIN PROTEIN"/>
    <property type="match status" value="1"/>
</dbReference>
<dbReference type="InterPro" id="IPR036881">
    <property type="entry name" value="Glyco_hydro_3_C_sf"/>
</dbReference>
<keyword evidence="6" id="KW-1185">Reference proteome</keyword>
<dbReference type="SUPFAM" id="SSF51445">
    <property type="entry name" value="(Trans)glycosidases"/>
    <property type="match status" value="1"/>
</dbReference>